<reference evidence="3 4" key="1">
    <citation type="journal article" date="2014" name="Syst. Appl. Microbiol.">
        <title>Genomic insights into the taxonomic status of the three subspecies of Bacillus subtilis.</title>
        <authorList>
            <person name="Yi H."/>
            <person name="Chun J."/>
            <person name="Cha C.J."/>
        </authorList>
    </citation>
    <scope>NUCLEOTIDE SEQUENCE [LARGE SCALE GENOMIC DNA]</scope>
    <source>
        <strain evidence="3 4">KCTC 13429</strain>
    </source>
</reference>
<feature type="region of interest" description="Disordered" evidence="2">
    <location>
        <begin position="225"/>
        <end position="248"/>
    </location>
</feature>
<organism evidence="3 4">
    <name type="scientific">Bacillus inaquosorum KCTC 13429</name>
    <dbReference type="NCBI Taxonomy" id="1236548"/>
    <lineage>
        <taxon>Bacteria</taxon>
        <taxon>Bacillati</taxon>
        <taxon>Bacillota</taxon>
        <taxon>Bacilli</taxon>
        <taxon>Bacillales</taxon>
        <taxon>Bacillaceae</taxon>
        <taxon>Bacillus</taxon>
    </lineage>
</organism>
<comment type="caution">
    <text evidence="3">The sequence shown here is derived from an EMBL/GenBank/DDBJ whole genome shotgun (WGS) entry which is preliminary data.</text>
</comment>
<feature type="coiled-coil region" evidence="1">
    <location>
        <begin position="166"/>
        <end position="207"/>
    </location>
</feature>
<evidence type="ECO:0000256" key="2">
    <source>
        <dbReference type="SAM" id="MobiDB-lite"/>
    </source>
</evidence>
<accession>A0A9W5LE59</accession>
<keyword evidence="4" id="KW-1185">Reference proteome</keyword>
<evidence type="ECO:0000256" key="1">
    <source>
        <dbReference type="SAM" id="Coils"/>
    </source>
</evidence>
<dbReference type="EMBL" id="AMXN01000014">
    <property type="protein sequence ID" value="ELS59069.1"/>
    <property type="molecule type" value="Genomic_DNA"/>
</dbReference>
<evidence type="ECO:0000313" key="3">
    <source>
        <dbReference type="EMBL" id="ELS59069.1"/>
    </source>
</evidence>
<keyword evidence="1" id="KW-0175">Coiled coil</keyword>
<name>A0A9W5LE59_9BACI</name>
<protein>
    <submittedName>
        <fullName evidence="3">Uncharacterized protein</fullName>
    </submittedName>
</protein>
<dbReference type="Proteomes" id="UP000011182">
    <property type="component" value="Unassembled WGS sequence"/>
</dbReference>
<dbReference type="AlphaFoldDB" id="A0A9W5LE59"/>
<evidence type="ECO:0000313" key="4">
    <source>
        <dbReference type="Proteomes" id="UP000011182"/>
    </source>
</evidence>
<proteinExistence type="predicted"/>
<sequence>MLSNPKVLREAIEQHGESLVNIIEEQLNPNQNTQPLLSQRQVELMLENHFKRVENLIQYYQDTQRNQPTHKSLPDLYQEIQERLRKLAQAFADSIKNKILENKQNILQAKDNVKDKVNDSINEVKNKAINKINSSILAVNDRVKDFSSSIEEKFNTPEKKPVQQQSNDLAKEMGELKKAVNDLSSQNKLLESRNQELQEKVKTVEKFLTSDKEIFKQFDDFLRNENQKEHQQEKTMAVSKKREQEMSL</sequence>
<dbReference type="Gene3D" id="1.20.120.20">
    <property type="entry name" value="Apolipoprotein"/>
    <property type="match status" value="1"/>
</dbReference>
<gene>
    <name evidence="3" type="ORF">BSI_43830</name>
</gene>